<keyword evidence="1" id="KW-1133">Transmembrane helix</keyword>
<dbReference type="AlphaFoldDB" id="A0A2M4DFX9"/>
<accession>A0A2M4DFX9</accession>
<organism evidence="2">
    <name type="scientific">Anopheles darlingi</name>
    <name type="common">Mosquito</name>
    <dbReference type="NCBI Taxonomy" id="43151"/>
    <lineage>
        <taxon>Eukaryota</taxon>
        <taxon>Metazoa</taxon>
        <taxon>Ecdysozoa</taxon>
        <taxon>Arthropoda</taxon>
        <taxon>Hexapoda</taxon>
        <taxon>Insecta</taxon>
        <taxon>Pterygota</taxon>
        <taxon>Neoptera</taxon>
        <taxon>Endopterygota</taxon>
        <taxon>Diptera</taxon>
        <taxon>Nematocera</taxon>
        <taxon>Culicoidea</taxon>
        <taxon>Culicidae</taxon>
        <taxon>Anophelinae</taxon>
        <taxon>Anopheles</taxon>
    </lineage>
</organism>
<keyword evidence="1" id="KW-0812">Transmembrane</keyword>
<evidence type="ECO:0000313" key="2">
    <source>
        <dbReference type="EMBL" id="MBW76426.1"/>
    </source>
</evidence>
<feature type="transmembrane region" description="Helical" evidence="1">
    <location>
        <begin position="6"/>
        <end position="26"/>
    </location>
</feature>
<proteinExistence type="predicted"/>
<protein>
    <submittedName>
        <fullName evidence="2">Putative secreted protein</fullName>
    </submittedName>
</protein>
<keyword evidence="1" id="KW-0472">Membrane</keyword>
<name>A0A2M4DFX9_ANODA</name>
<dbReference type="EMBL" id="GGFL01012248">
    <property type="protein sequence ID" value="MBW76426.1"/>
    <property type="molecule type" value="Transcribed_RNA"/>
</dbReference>
<evidence type="ECO:0000256" key="1">
    <source>
        <dbReference type="SAM" id="Phobius"/>
    </source>
</evidence>
<reference evidence="2" key="1">
    <citation type="submission" date="2018-01" db="EMBL/GenBank/DDBJ databases">
        <title>An insight into the sialome of Amazonian anophelines.</title>
        <authorList>
            <person name="Ribeiro J.M."/>
            <person name="Scarpassa V."/>
            <person name="Calvo E."/>
        </authorList>
    </citation>
    <scope>NUCLEOTIDE SEQUENCE</scope>
</reference>
<sequence length="72" mass="8129">MLIAVILSLIHMIPFACLIRFLMVAYHTINSLRGSRGPFNTFISKVDGCAWMMDAESNVVQQEQQIRSLSTI</sequence>